<feature type="non-terminal residue" evidence="2">
    <location>
        <position position="153"/>
    </location>
</feature>
<dbReference type="AlphaFoldDB" id="A0ABD0TRE3"/>
<dbReference type="EMBL" id="JBEDNZ010000001">
    <property type="protein sequence ID" value="KAL0851906.1"/>
    <property type="molecule type" value="Genomic_DNA"/>
</dbReference>
<name>A0ABD0TRE3_LOXSC</name>
<feature type="non-terminal residue" evidence="2">
    <location>
        <position position="1"/>
    </location>
</feature>
<accession>A0ABD0TRE3</accession>
<feature type="compositionally biased region" description="Basic residues" evidence="1">
    <location>
        <begin position="12"/>
        <end position="33"/>
    </location>
</feature>
<sequence>PTESGRPCGGRHPPHRKNRERRRRRGVKRRREREKKERCASVTHTDVRVRVRAEKDGQGESGTAAPITITWRAATALPTAAARATTRPLHHAARSAPVTLRWHPESALQSIFETAAGYRCECTLLCSRSPRECTANYSLLSGNSAAATTCDCE</sequence>
<gene>
    <name evidence="2" type="ORF">ABMA28_000194</name>
</gene>
<protein>
    <submittedName>
        <fullName evidence="2">Uncharacterized protein</fullName>
    </submittedName>
</protein>
<evidence type="ECO:0000313" key="2">
    <source>
        <dbReference type="EMBL" id="KAL0851906.1"/>
    </source>
</evidence>
<reference evidence="2 3" key="1">
    <citation type="submission" date="2024-06" db="EMBL/GenBank/DDBJ databases">
        <title>A chromosome-level genome assembly of beet webworm, Loxostege sticticalis.</title>
        <authorList>
            <person name="Zhang Y."/>
        </authorList>
    </citation>
    <scope>NUCLEOTIDE SEQUENCE [LARGE SCALE GENOMIC DNA]</scope>
    <source>
        <strain evidence="2">AQ028</strain>
        <tissue evidence="2">Male pupae</tissue>
    </source>
</reference>
<evidence type="ECO:0000256" key="1">
    <source>
        <dbReference type="SAM" id="MobiDB-lite"/>
    </source>
</evidence>
<comment type="caution">
    <text evidence="2">The sequence shown here is derived from an EMBL/GenBank/DDBJ whole genome shotgun (WGS) entry which is preliminary data.</text>
</comment>
<proteinExistence type="predicted"/>
<dbReference type="Proteomes" id="UP001549921">
    <property type="component" value="Unassembled WGS sequence"/>
</dbReference>
<feature type="region of interest" description="Disordered" evidence="1">
    <location>
        <begin position="1"/>
        <end position="41"/>
    </location>
</feature>
<evidence type="ECO:0000313" key="3">
    <source>
        <dbReference type="Proteomes" id="UP001549921"/>
    </source>
</evidence>
<organism evidence="2 3">
    <name type="scientific">Loxostege sticticalis</name>
    <name type="common">Beet webworm moth</name>
    <dbReference type="NCBI Taxonomy" id="481309"/>
    <lineage>
        <taxon>Eukaryota</taxon>
        <taxon>Metazoa</taxon>
        <taxon>Ecdysozoa</taxon>
        <taxon>Arthropoda</taxon>
        <taxon>Hexapoda</taxon>
        <taxon>Insecta</taxon>
        <taxon>Pterygota</taxon>
        <taxon>Neoptera</taxon>
        <taxon>Endopterygota</taxon>
        <taxon>Lepidoptera</taxon>
        <taxon>Glossata</taxon>
        <taxon>Ditrysia</taxon>
        <taxon>Pyraloidea</taxon>
        <taxon>Crambidae</taxon>
        <taxon>Pyraustinae</taxon>
        <taxon>Loxostege</taxon>
    </lineage>
</organism>